<name>A0ABS0N3Z8_9SPHN</name>
<keyword evidence="3" id="KW-1185">Reference proteome</keyword>
<feature type="coiled-coil region" evidence="1">
    <location>
        <begin position="1"/>
        <end position="87"/>
    </location>
</feature>
<reference evidence="2 3" key="1">
    <citation type="submission" date="2020-11" db="EMBL/GenBank/DDBJ databases">
        <title>Erythrobacter sediminis sp. nov., a marine bacterium from a tidal flat of Garorim Bay.</title>
        <authorList>
            <person name="Kim D."/>
            <person name="Yoo Y."/>
            <person name="Kim J.-J."/>
        </authorList>
    </citation>
    <scope>NUCLEOTIDE SEQUENCE [LARGE SCALE GENOMIC DNA]</scope>
    <source>
        <strain evidence="2 3">JGD-13</strain>
    </source>
</reference>
<dbReference type="Proteomes" id="UP000602442">
    <property type="component" value="Unassembled WGS sequence"/>
</dbReference>
<evidence type="ECO:0000313" key="3">
    <source>
        <dbReference type="Proteomes" id="UP000602442"/>
    </source>
</evidence>
<gene>
    <name evidence="2" type="ORF">I5L03_07615</name>
</gene>
<dbReference type="RefSeq" id="WP_197921149.1">
    <property type="nucleotide sequence ID" value="NZ_CAWPTA010000007.1"/>
</dbReference>
<evidence type="ECO:0000313" key="2">
    <source>
        <dbReference type="EMBL" id="MBH5322452.1"/>
    </source>
</evidence>
<proteinExistence type="predicted"/>
<keyword evidence="1" id="KW-0175">Coiled coil</keyword>
<evidence type="ECO:0000256" key="1">
    <source>
        <dbReference type="SAM" id="Coils"/>
    </source>
</evidence>
<protein>
    <submittedName>
        <fullName evidence="2">Uncharacterized protein</fullName>
    </submittedName>
</protein>
<accession>A0ABS0N3Z8</accession>
<comment type="caution">
    <text evidence="2">The sequence shown here is derived from an EMBL/GenBank/DDBJ whole genome shotgun (WGS) entry which is preliminary data.</text>
</comment>
<dbReference type="EMBL" id="JAEANY010000002">
    <property type="protein sequence ID" value="MBH5322452.1"/>
    <property type="molecule type" value="Genomic_DNA"/>
</dbReference>
<organism evidence="2 3">
    <name type="scientific">Aurantiacibacter sediminis</name>
    <dbReference type="NCBI Taxonomy" id="2793064"/>
    <lineage>
        <taxon>Bacteria</taxon>
        <taxon>Pseudomonadati</taxon>
        <taxon>Pseudomonadota</taxon>
        <taxon>Alphaproteobacteria</taxon>
        <taxon>Sphingomonadales</taxon>
        <taxon>Erythrobacteraceae</taxon>
        <taxon>Aurantiacibacter</taxon>
    </lineage>
</organism>
<sequence>MNELNEKIRVLADAEERLGEAIAAREEKLKELSDQKETLAGHRGEVARLEDEMAQLAERIDAKEGDLENLRSEREETRTALEETFAELAQVTNANAVTEINRQLQANEKAFTAANEAFARSETELARLAELRDRATTEHRRKMGVVENGEGRVTQARDESRTAATAVNQAEAAVGEAISDLADAIGSIGNGHVPQIDPQVVKLLSQTGKDRRRDFLDIRTRSTSLDDLAQSAVDTLADESEEMHPRERLRDVLLEHGIATDIGKVTARINGARQSDIRRSITAAVFPSLVARRVIDDGVVNEDAAKDTIGLADTILLDLESDQGPLDRYAALLADKAISDMRLDAGPGTPQRQLITAQLRASL</sequence>